<organism evidence="2 3">
    <name type="scientific">Enterococcus mundtii</name>
    <dbReference type="NCBI Taxonomy" id="53346"/>
    <lineage>
        <taxon>Bacteria</taxon>
        <taxon>Bacillati</taxon>
        <taxon>Bacillota</taxon>
        <taxon>Bacilli</taxon>
        <taxon>Lactobacillales</taxon>
        <taxon>Enterococcaceae</taxon>
        <taxon>Enterococcus</taxon>
    </lineage>
</organism>
<evidence type="ECO:0000313" key="3">
    <source>
        <dbReference type="Proteomes" id="UP000321175"/>
    </source>
</evidence>
<dbReference type="Proteomes" id="UP000321175">
    <property type="component" value="Unassembled WGS sequence"/>
</dbReference>
<name>A0ABQ0VFK2_ENTMU</name>
<reference evidence="2 3" key="1">
    <citation type="submission" date="2019-07" db="EMBL/GenBank/DDBJ databases">
        <title>Whole genome shotgun sequence of Enterococcus mundtii NBRC 100490.</title>
        <authorList>
            <person name="Hosoyama A."/>
            <person name="Uohara A."/>
            <person name="Ohji S."/>
            <person name="Ichikawa N."/>
        </authorList>
    </citation>
    <scope>NUCLEOTIDE SEQUENCE [LARGE SCALE GENOMIC DNA]</scope>
    <source>
        <strain evidence="2 3">NBRC 100490</strain>
    </source>
</reference>
<comment type="caution">
    <text evidence="2">The sequence shown here is derived from an EMBL/GenBank/DDBJ whole genome shotgun (WGS) entry which is preliminary data.</text>
</comment>
<feature type="coiled-coil region" evidence="1">
    <location>
        <begin position="114"/>
        <end position="141"/>
    </location>
</feature>
<sequence length="586" mass="69784">MSSRSPAVILTCQFTLPNKKSFSTYIDYMTREKALEEIDRRTPEEEQELRLIKNALEDFYIPKGETFSESKTDKEFSETSNEAKSLMENGINFDKLEEQDFTKYLSYMTRHYALEQKNNLTQSEQKEYQRLNQAMKKYQTEPHQKTSGNLPGVFSMASDEVKGSDLKEIKQIFQRGQQKGSIIYQDVVSHDHSYLENIGLYDPKTDTLDEEGLKAAGRKMMETLFEKEKLNDTGYWMATIHRNTKHIHIHFAIVEKENTRKPYTEIENGMSYIVPKGKRRQATLDAMKTNYVHELERFSYEKDRMIGMEKRNLLTRKSDLRNTLTKVVKNPVRYDQHALNLLKEVYKNLPEKRSEWNYGDENRTKLSPYVREKLDELTKYVLTNEPEYQEYMQISKALKEEAKSLYGESKRESKDAEKNALFDLKKRTGNAILTELKKQDSTIKPLIEGLDGLHLIYNQQSFKTLKQLPTDEYKNRYEEWIKKRKQYQPELKKQDSTIKPLIEGLDDLQMIYNQQSFKPLKQLPTHEYKYSYEEWIKKRKQYQQRVVTQRSLRQLNRTISAHEEKYQALKTYEEQQRRIQLEQERQ</sequence>
<keyword evidence="1" id="KW-0175">Coiled coil</keyword>
<dbReference type="RefSeq" id="WP_161325660.1">
    <property type="nucleotide sequence ID" value="NZ_WXOY01000022.1"/>
</dbReference>
<evidence type="ECO:0008006" key="4">
    <source>
        <dbReference type="Google" id="ProtNLM"/>
    </source>
</evidence>
<evidence type="ECO:0000256" key="1">
    <source>
        <dbReference type="SAM" id="Coils"/>
    </source>
</evidence>
<proteinExistence type="predicted"/>
<accession>A0ABQ0VFK2</accession>
<keyword evidence="3" id="KW-1185">Reference proteome</keyword>
<dbReference type="InterPro" id="IPR041073">
    <property type="entry name" value="MobL"/>
</dbReference>
<evidence type="ECO:0000313" key="2">
    <source>
        <dbReference type="EMBL" id="GEL81453.1"/>
    </source>
</evidence>
<dbReference type="EMBL" id="BJWA01000025">
    <property type="protein sequence ID" value="GEL81453.1"/>
    <property type="molecule type" value="Genomic_DNA"/>
</dbReference>
<dbReference type="NCBIfam" id="NF041498">
    <property type="entry name" value="MobP2"/>
    <property type="match status" value="1"/>
</dbReference>
<protein>
    <recommendedName>
        <fullName evidence="4">Relaxase</fullName>
    </recommendedName>
</protein>
<dbReference type="Pfam" id="PF18555">
    <property type="entry name" value="MobL"/>
    <property type="match status" value="1"/>
</dbReference>
<gene>
    <name evidence="2" type="ORF">EMU01_25970</name>
</gene>
<dbReference type="InterPro" id="IPR048101">
    <property type="entry name" value="MobP2"/>
</dbReference>